<dbReference type="RefSeq" id="XP_001305855.1">
    <property type="nucleotide sequence ID" value="XM_001305854.1"/>
</dbReference>
<dbReference type="InParanoid" id="A2FQ90"/>
<dbReference type="VEuPathDB" id="TrichDB:TVAG_335870"/>
<evidence type="ECO:0000256" key="1">
    <source>
        <dbReference type="SAM" id="MobiDB-lite"/>
    </source>
</evidence>
<reference evidence="2" key="2">
    <citation type="journal article" date="2007" name="Science">
        <title>Draft genome sequence of the sexually transmitted pathogen Trichomonas vaginalis.</title>
        <authorList>
            <person name="Carlton J.M."/>
            <person name="Hirt R.P."/>
            <person name="Silva J.C."/>
            <person name="Delcher A.L."/>
            <person name="Schatz M."/>
            <person name="Zhao Q."/>
            <person name="Wortman J.R."/>
            <person name="Bidwell S.L."/>
            <person name="Alsmark U.C.M."/>
            <person name="Besteiro S."/>
            <person name="Sicheritz-Ponten T."/>
            <person name="Noel C.J."/>
            <person name="Dacks J.B."/>
            <person name="Foster P.G."/>
            <person name="Simillion C."/>
            <person name="Van de Peer Y."/>
            <person name="Miranda-Saavedra D."/>
            <person name="Barton G.J."/>
            <person name="Westrop G.D."/>
            <person name="Mueller S."/>
            <person name="Dessi D."/>
            <person name="Fiori P.L."/>
            <person name="Ren Q."/>
            <person name="Paulsen I."/>
            <person name="Zhang H."/>
            <person name="Bastida-Corcuera F.D."/>
            <person name="Simoes-Barbosa A."/>
            <person name="Brown M.T."/>
            <person name="Hayes R.D."/>
            <person name="Mukherjee M."/>
            <person name="Okumura C.Y."/>
            <person name="Schneider R."/>
            <person name="Smith A.J."/>
            <person name="Vanacova S."/>
            <person name="Villalvazo M."/>
            <person name="Haas B.J."/>
            <person name="Pertea M."/>
            <person name="Feldblyum T.V."/>
            <person name="Utterback T.R."/>
            <person name="Shu C.L."/>
            <person name="Osoegawa K."/>
            <person name="de Jong P.J."/>
            <person name="Hrdy I."/>
            <person name="Horvathova L."/>
            <person name="Zubacova Z."/>
            <person name="Dolezal P."/>
            <person name="Malik S.B."/>
            <person name="Logsdon J.M. Jr."/>
            <person name="Henze K."/>
            <person name="Gupta A."/>
            <person name="Wang C.C."/>
            <person name="Dunne R.L."/>
            <person name="Upcroft J.A."/>
            <person name="Upcroft P."/>
            <person name="White O."/>
            <person name="Salzberg S.L."/>
            <person name="Tang P."/>
            <person name="Chiu C.-H."/>
            <person name="Lee Y.-S."/>
            <person name="Embley T.M."/>
            <person name="Coombs G.H."/>
            <person name="Mottram J.C."/>
            <person name="Tachezy J."/>
            <person name="Fraser-Liggett C.M."/>
            <person name="Johnson P.J."/>
        </authorList>
    </citation>
    <scope>NUCLEOTIDE SEQUENCE [LARGE SCALE GENOMIC DNA]</scope>
    <source>
        <strain evidence="2">G3</strain>
    </source>
</reference>
<reference evidence="2" key="1">
    <citation type="submission" date="2006-10" db="EMBL/GenBank/DDBJ databases">
        <authorList>
            <person name="Amadeo P."/>
            <person name="Zhao Q."/>
            <person name="Wortman J."/>
            <person name="Fraser-Liggett C."/>
            <person name="Carlton J."/>
        </authorList>
    </citation>
    <scope>NUCLEOTIDE SEQUENCE</scope>
    <source>
        <strain evidence="2">G3</strain>
    </source>
</reference>
<proteinExistence type="predicted"/>
<sequence length="277" mass="32700">MNGCHPNEEEQIMEDPEYEYYDLVYPSRYNQFEIFVPDFVLDYLKTIEYPKCYKYRGLSIYSYSPCLVPFTKGIDLTEEDLDSLARISIRTFLKDYDVNDPIFFLEQLCSISVEIDFFVLPFLSKPSVNAPNDIIKFMEIFSKQARIKEDFQYYFAFPYDYESETNTKDRCKVLPLFYDYSQLETDNPFKKVLVYLKIIQLDNKPDSQINDESNKTLDLTGKSKDNKSTNSTQKTQCIESITKKKIKKTNYQTNKSVYSIRKDQGTDPIFQKNQLSN</sequence>
<evidence type="ECO:0000313" key="2">
    <source>
        <dbReference type="EMBL" id="EAX92925.1"/>
    </source>
</evidence>
<dbReference type="VEuPathDB" id="TrichDB:TVAGG3_0713740"/>
<accession>A2FQ90</accession>
<dbReference type="KEGG" id="tva:4750640"/>
<dbReference type="EMBL" id="DS113940">
    <property type="protein sequence ID" value="EAX92925.1"/>
    <property type="molecule type" value="Genomic_DNA"/>
</dbReference>
<name>A2FQ90_TRIV3</name>
<keyword evidence="3" id="KW-1185">Reference proteome</keyword>
<feature type="region of interest" description="Disordered" evidence="1">
    <location>
        <begin position="210"/>
        <end position="234"/>
    </location>
</feature>
<organism evidence="2 3">
    <name type="scientific">Trichomonas vaginalis (strain ATCC PRA-98 / G3)</name>
    <dbReference type="NCBI Taxonomy" id="412133"/>
    <lineage>
        <taxon>Eukaryota</taxon>
        <taxon>Metamonada</taxon>
        <taxon>Parabasalia</taxon>
        <taxon>Trichomonadida</taxon>
        <taxon>Trichomonadidae</taxon>
        <taxon>Trichomonas</taxon>
    </lineage>
</organism>
<dbReference type="AlphaFoldDB" id="A2FQ90"/>
<dbReference type="Proteomes" id="UP000001542">
    <property type="component" value="Unassembled WGS sequence"/>
</dbReference>
<gene>
    <name evidence="2" type="ORF">TVAG_335870</name>
</gene>
<evidence type="ECO:0000313" key="3">
    <source>
        <dbReference type="Proteomes" id="UP000001542"/>
    </source>
</evidence>
<protein>
    <submittedName>
        <fullName evidence="2">Uncharacterized protein</fullName>
    </submittedName>
</protein>